<evidence type="ECO:0000313" key="15">
    <source>
        <dbReference type="EMBL" id="TJY60136.1"/>
    </source>
</evidence>
<accession>A0A4U0GNH9</accession>
<keyword evidence="10" id="KW-0333">Golgi apparatus</keyword>
<keyword evidence="12" id="KW-1015">Disulfide bond</keyword>
<keyword evidence="8" id="KW-0735">Signal-anchor</keyword>
<dbReference type="Proteomes" id="UP000309872">
    <property type="component" value="Unassembled WGS sequence"/>
</dbReference>
<comment type="caution">
    <text evidence="15">The sequence shown here is derived from an EMBL/GenBank/DDBJ whole genome shotgun (WGS) entry which is preliminary data.</text>
</comment>
<proteinExistence type="predicted"/>
<evidence type="ECO:0000256" key="7">
    <source>
        <dbReference type="ARBA" id="ARBA00022824"/>
    </source>
</evidence>
<evidence type="ECO:0000256" key="6">
    <source>
        <dbReference type="ARBA" id="ARBA00022723"/>
    </source>
</evidence>
<dbReference type="PANTHER" id="PTHR46025">
    <property type="entry name" value="XYLOSYLTRANSFERASE OXT"/>
    <property type="match status" value="1"/>
</dbReference>
<keyword evidence="13" id="KW-0325">Glycoprotein</keyword>
<evidence type="ECO:0000256" key="5">
    <source>
        <dbReference type="ARBA" id="ARBA00022692"/>
    </source>
</evidence>
<sequence>MKHAYLILAHNEFPILERLVKALDDPRNDIYIHVDRKTSVLPELKTAHAGLSILSDRIDVRWGDVSVVEAEFLLFEWAAKNGGYTYYHLLSGVDMPLKSQDEIHAFCDKQQGKEFIGFSKGDINAQIERKVQRYHLFPRDFRDHKGFFGFSRRLLRYVYLRLQDLFGMKRNQHIEFKKGTQWVSVTHDFVTYILSEKAKVLHTYKNTFCSDEIFIQTLCWHSPFRDSVYDLNNEGNGCMRMIRWKANQIWDWENKDFDILMASDALFVRKFNSRNLEIVDKLLNKVTGS</sequence>
<evidence type="ECO:0000256" key="10">
    <source>
        <dbReference type="ARBA" id="ARBA00023034"/>
    </source>
</evidence>
<name>A0A4U0GNH9_9SPHI</name>
<evidence type="ECO:0000256" key="1">
    <source>
        <dbReference type="ARBA" id="ARBA00004323"/>
    </source>
</evidence>
<dbReference type="GO" id="GO:0016020">
    <property type="term" value="C:membrane"/>
    <property type="evidence" value="ECO:0007669"/>
    <property type="project" value="InterPro"/>
</dbReference>
<dbReference type="EMBL" id="SUKA01000012">
    <property type="protein sequence ID" value="TJY60136.1"/>
    <property type="molecule type" value="Genomic_DNA"/>
</dbReference>
<dbReference type="AlphaFoldDB" id="A0A4U0GNH9"/>
<dbReference type="RefSeq" id="WP_136823141.1">
    <property type="nucleotide sequence ID" value="NZ_BMJX01000012.1"/>
</dbReference>
<dbReference type="Pfam" id="PF02485">
    <property type="entry name" value="Branch"/>
    <property type="match status" value="1"/>
</dbReference>
<keyword evidence="5" id="KW-0812">Transmembrane</keyword>
<dbReference type="InterPro" id="IPR043538">
    <property type="entry name" value="XYLT"/>
</dbReference>
<keyword evidence="9" id="KW-1133">Transmembrane helix</keyword>
<keyword evidence="6" id="KW-0479">Metal-binding</keyword>
<evidence type="ECO:0000256" key="8">
    <source>
        <dbReference type="ARBA" id="ARBA00022968"/>
    </source>
</evidence>
<keyword evidence="3" id="KW-0328">Glycosyltransferase</keyword>
<organism evidence="15 16">
    <name type="scientific">Sphingobacterium alkalisoli</name>
    <dbReference type="NCBI Taxonomy" id="1874115"/>
    <lineage>
        <taxon>Bacteria</taxon>
        <taxon>Pseudomonadati</taxon>
        <taxon>Bacteroidota</taxon>
        <taxon>Sphingobacteriia</taxon>
        <taxon>Sphingobacteriales</taxon>
        <taxon>Sphingobacteriaceae</taxon>
        <taxon>Sphingobacterium</taxon>
    </lineage>
</organism>
<evidence type="ECO:0000256" key="14">
    <source>
        <dbReference type="ARBA" id="ARBA00042865"/>
    </source>
</evidence>
<evidence type="ECO:0000256" key="11">
    <source>
        <dbReference type="ARBA" id="ARBA00023136"/>
    </source>
</evidence>
<dbReference type="GO" id="GO:0030158">
    <property type="term" value="F:protein xylosyltransferase activity"/>
    <property type="evidence" value="ECO:0007669"/>
    <property type="project" value="InterPro"/>
</dbReference>
<reference evidence="15 16" key="1">
    <citation type="submission" date="2019-04" db="EMBL/GenBank/DDBJ databases">
        <title>Sphingobacterium olei sp. nov., isolated from oil-contaminated soil.</title>
        <authorList>
            <person name="Liu B."/>
        </authorList>
    </citation>
    <scope>NUCLEOTIDE SEQUENCE [LARGE SCALE GENOMIC DNA]</scope>
    <source>
        <strain evidence="15 16">Y3L14</strain>
    </source>
</reference>
<keyword evidence="7" id="KW-0256">Endoplasmic reticulum</keyword>
<keyword evidence="4 15" id="KW-0808">Transferase</keyword>
<dbReference type="InterPro" id="IPR003406">
    <property type="entry name" value="Glyco_trans_14"/>
</dbReference>
<dbReference type="GO" id="GO:0046872">
    <property type="term" value="F:metal ion binding"/>
    <property type="evidence" value="ECO:0007669"/>
    <property type="project" value="UniProtKB-KW"/>
</dbReference>
<comment type="subcellular location">
    <subcellularLocation>
        <location evidence="2">Endoplasmic reticulum membrane</location>
        <topology evidence="2">Single-pass type II membrane protein</topology>
    </subcellularLocation>
    <subcellularLocation>
        <location evidence="1">Golgi apparatus membrane</location>
        <topology evidence="1">Single-pass type II membrane protein</topology>
    </subcellularLocation>
</comment>
<evidence type="ECO:0000256" key="9">
    <source>
        <dbReference type="ARBA" id="ARBA00022989"/>
    </source>
</evidence>
<dbReference type="GO" id="GO:0050650">
    <property type="term" value="P:chondroitin sulfate proteoglycan biosynthetic process"/>
    <property type="evidence" value="ECO:0007669"/>
    <property type="project" value="TreeGrafter"/>
</dbReference>
<gene>
    <name evidence="15" type="ORF">FAZ19_23070</name>
</gene>
<evidence type="ECO:0000256" key="2">
    <source>
        <dbReference type="ARBA" id="ARBA00004648"/>
    </source>
</evidence>
<evidence type="ECO:0000256" key="13">
    <source>
        <dbReference type="ARBA" id="ARBA00023180"/>
    </source>
</evidence>
<keyword evidence="16" id="KW-1185">Reference proteome</keyword>
<evidence type="ECO:0000256" key="3">
    <source>
        <dbReference type="ARBA" id="ARBA00022676"/>
    </source>
</evidence>
<dbReference type="OrthoDB" id="7943907at2"/>
<evidence type="ECO:0000256" key="12">
    <source>
        <dbReference type="ARBA" id="ARBA00023157"/>
    </source>
</evidence>
<protein>
    <recommendedName>
        <fullName evidence="14">Peptide O-xylosyltransferase</fullName>
    </recommendedName>
</protein>
<keyword evidence="11" id="KW-0472">Membrane</keyword>
<dbReference type="GO" id="GO:0015012">
    <property type="term" value="P:heparan sulfate proteoglycan biosynthetic process"/>
    <property type="evidence" value="ECO:0007669"/>
    <property type="project" value="TreeGrafter"/>
</dbReference>
<dbReference type="PANTHER" id="PTHR46025:SF3">
    <property type="entry name" value="XYLOSYLTRANSFERASE OXT"/>
    <property type="match status" value="1"/>
</dbReference>
<evidence type="ECO:0000256" key="4">
    <source>
        <dbReference type="ARBA" id="ARBA00022679"/>
    </source>
</evidence>
<evidence type="ECO:0000313" key="16">
    <source>
        <dbReference type="Proteomes" id="UP000309872"/>
    </source>
</evidence>